<organism evidence="3 4">
    <name type="scientific">Thiocapsa roseopersicina</name>
    <dbReference type="NCBI Taxonomy" id="1058"/>
    <lineage>
        <taxon>Bacteria</taxon>
        <taxon>Pseudomonadati</taxon>
        <taxon>Pseudomonadota</taxon>
        <taxon>Gammaproteobacteria</taxon>
        <taxon>Chromatiales</taxon>
        <taxon>Chromatiaceae</taxon>
        <taxon>Thiocapsa</taxon>
    </lineage>
</organism>
<dbReference type="RefSeq" id="WP_093038338.1">
    <property type="nucleotide sequence ID" value="NZ_FNNZ01000045.1"/>
</dbReference>
<dbReference type="InterPro" id="IPR052026">
    <property type="entry name" value="ExeA_AAA_ATPase_DNA-bind"/>
</dbReference>
<name>A0A1H3D9V8_THIRO</name>
<dbReference type="PANTHER" id="PTHR35894">
    <property type="entry name" value="GENERAL SECRETION PATHWAY PROTEIN A-RELATED"/>
    <property type="match status" value="1"/>
</dbReference>
<dbReference type="InterPro" id="IPR049945">
    <property type="entry name" value="AAA_22"/>
</dbReference>
<feature type="domain" description="AAA+ ATPase" evidence="2">
    <location>
        <begin position="40"/>
        <end position="193"/>
    </location>
</feature>
<gene>
    <name evidence="3" type="ORF">SAMN05421783_1455</name>
</gene>
<dbReference type="STRING" id="1058.SAMN05421783_1455"/>
<dbReference type="EMBL" id="FNNZ01000045">
    <property type="protein sequence ID" value="SDX63181.1"/>
    <property type="molecule type" value="Genomic_DNA"/>
</dbReference>
<dbReference type="CDD" id="cd00009">
    <property type="entry name" value="AAA"/>
    <property type="match status" value="1"/>
</dbReference>
<proteinExistence type="predicted"/>
<evidence type="ECO:0000256" key="1">
    <source>
        <dbReference type="SAM" id="MobiDB-lite"/>
    </source>
</evidence>
<dbReference type="Pfam" id="PF13401">
    <property type="entry name" value="AAA_22"/>
    <property type="match status" value="1"/>
</dbReference>
<protein>
    <submittedName>
        <fullName evidence="3">Type II secretory pathway, component ExeA (Predicted ATPase)</fullName>
    </submittedName>
</protein>
<keyword evidence="4" id="KW-1185">Reference proteome</keyword>
<dbReference type="InterPro" id="IPR027417">
    <property type="entry name" value="P-loop_NTPase"/>
</dbReference>
<dbReference type="AlphaFoldDB" id="A0A1H3D9V8"/>
<dbReference type="GO" id="GO:0016887">
    <property type="term" value="F:ATP hydrolysis activity"/>
    <property type="evidence" value="ECO:0007669"/>
    <property type="project" value="InterPro"/>
</dbReference>
<dbReference type="OrthoDB" id="9780149at2"/>
<dbReference type="Gene3D" id="3.40.50.300">
    <property type="entry name" value="P-loop containing nucleotide triphosphate hydrolases"/>
    <property type="match status" value="1"/>
</dbReference>
<evidence type="ECO:0000259" key="2">
    <source>
        <dbReference type="SMART" id="SM00382"/>
    </source>
</evidence>
<dbReference type="InterPro" id="IPR003593">
    <property type="entry name" value="AAA+_ATPase"/>
</dbReference>
<accession>A0A1H3D9V8</accession>
<feature type="region of interest" description="Disordered" evidence="1">
    <location>
        <begin position="284"/>
        <end position="323"/>
    </location>
</feature>
<reference evidence="4" key="1">
    <citation type="submission" date="2016-10" db="EMBL/GenBank/DDBJ databases">
        <authorList>
            <person name="Varghese N."/>
            <person name="Submissions S."/>
        </authorList>
    </citation>
    <scope>NUCLEOTIDE SEQUENCE [LARGE SCALE GENOMIC DNA]</scope>
    <source>
        <strain evidence="4">DSM 217</strain>
    </source>
</reference>
<sequence length="626" mass="67420">MTLEALDRKTWPSITPLPRRFVHASYGAAARAILEATKQGPGLVLLTGASGTGKTTLAEDLAEQFERDGCYVAWVTMSREAAEDLLQLVSLAFGLEADSFSRTRLLSDLADRIASRCRPDKPAILIIDGAQDLAPRALPELCYLGGLTGSKIHPVQILLSGRDQVWELLDRPDHATIRQRILATCRIFPLTLEETASYLAHVLEPAGWQDGDPEISADAVRLVYERTGGVPRLISLTLGHLLLHGRQSGARVLESRDVEWVLAHPGKDAPAYLAGSTRTLHLTERAHPQPPSSPNVGELPTSKERKPSPEQRSSSRKNGLTAGDTLAGLRGLLQRIGSWDRRWVLSGLVAAALVASFVVYLVGSGDDTLQTPEIAEPSRWEASPVVASAGMERPIAEPTRPALTPTAADIGVTAAPRDGSDAGKPRIASGRVDPTIAGIEGMGIENPEVLAQSQAGTPEIPGGIMDTASPVTVGTADQDRQAMQSPEIDRLLTNAELALSNDRLMFPADDNAYGYYQDVLALDPSNDRARAGIQRIVKRYGELAGQSLRNGNRAAAARFVSRGLTLEPTDRDLLLIQRQASRPRVKKAQGKAPKAAATEQEAPTALDLIEGWLRSGRTDQSHFLDH</sequence>
<dbReference type="SMART" id="SM00382">
    <property type="entry name" value="AAA"/>
    <property type="match status" value="1"/>
</dbReference>
<dbReference type="Proteomes" id="UP000198816">
    <property type="component" value="Unassembled WGS sequence"/>
</dbReference>
<evidence type="ECO:0000313" key="3">
    <source>
        <dbReference type="EMBL" id="SDX63181.1"/>
    </source>
</evidence>
<dbReference type="PANTHER" id="PTHR35894:SF1">
    <property type="entry name" value="PHOSPHORIBULOKINASE _ URIDINE KINASE FAMILY"/>
    <property type="match status" value="1"/>
</dbReference>
<evidence type="ECO:0000313" key="4">
    <source>
        <dbReference type="Proteomes" id="UP000198816"/>
    </source>
</evidence>
<dbReference type="SUPFAM" id="SSF52540">
    <property type="entry name" value="P-loop containing nucleoside triphosphate hydrolases"/>
    <property type="match status" value="1"/>
</dbReference>